<keyword evidence="2" id="KW-1185">Reference proteome</keyword>
<protein>
    <submittedName>
        <fullName evidence="1">Uncharacterized protein</fullName>
    </submittedName>
</protein>
<gene>
    <name evidence="1" type="ORF">MAE01_01390</name>
</gene>
<accession>A0A511AC62</accession>
<evidence type="ECO:0000313" key="1">
    <source>
        <dbReference type="EMBL" id="GEK84963.1"/>
    </source>
</evidence>
<sequence>MAPEDVAELSAVRDAHRLLIDDRPCFGIGIQREQIRVAIEGEDDILKDV</sequence>
<dbReference type="EMBL" id="BJUW01000001">
    <property type="protein sequence ID" value="GEK84963.1"/>
    <property type="molecule type" value="Genomic_DNA"/>
</dbReference>
<dbReference type="AlphaFoldDB" id="A0A511AC62"/>
<comment type="caution">
    <text evidence="1">The sequence shown here is derived from an EMBL/GenBank/DDBJ whole genome shotgun (WGS) entry which is preliminary data.</text>
</comment>
<organism evidence="1 2">
    <name type="scientific">Microbacterium aerolatum</name>
    <dbReference type="NCBI Taxonomy" id="153731"/>
    <lineage>
        <taxon>Bacteria</taxon>
        <taxon>Bacillati</taxon>
        <taxon>Actinomycetota</taxon>
        <taxon>Actinomycetes</taxon>
        <taxon>Micrococcales</taxon>
        <taxon>Microbacteriaceae</taxon>
        <taxon>Microbacterium</taxon>
    </lineage>
</organism>
<dbReference type="Proteomes" id="UP000321225">
    <property type="component" value="Unassembled WGS sequence"/>
</dbReference>
<reference evidence="1 2" key="1">
    <citation type="submission" date="2019-07" db="EMBL/GenBank/DDBJ databases">
        <title>Whole genome shotgun sequence of Microbacterium aerolatum NBRC 103071.</title>
        <authorList>
            <person name="Hosoyama A."/>
            <person name="Uohara A."/>
            <person name="Ohji S."/>
            <person name="Ichikawa N."/>
        </authorList>
    </citation>
    <scope>NUCLEOTIDE SEQUENCE [LARGE SCALE GENOMIC DNA]</scope>
    <source>
        <strain evidence="1 2">NBRC 103071</strain>
    </source>
</reference>
<name>A0A511AC62_9MICO</name>
<proteinExistence type="predicted"/>
<evidence type="ECO:0000313" key="2">
    <source>
        <dbReference type="Proteomes" id="UP000321225"/>
    </source>
</evidence>